<feature type="domain" description="SH3" evidence="4">
    <location>
        <begin position="201"/>
        <end position="265"/>
    </location>
</feature>
<comment type="caution">
    <text evidence="5">The sequence shown here is derived from an EMBL/GenBank/DDBJ whole genome shotgun (WGS) entry which is preliminary data.</text>
</comment>
<dbReference type="GO" id="GO:0033157">
    <property type="term" value="P:regulation of intracellular protein transport"/>
    <property type="evidence" value="ECO:0007669"/>
    <property type="project" value="TreeGrafter"/>
</dbReference>
<dbReference type="Proteomes" id="UP001177744">
    <property type="component" value="Unassembled WGS sequence"/>
</dbReference>
<dbReference type="SUPFAM" id="SSF48452">
    <property type="entry name" value="TPR-like"/>
    <property type="match status" value="3"/>
</dbReference>
<dbReference type="Pfam" id="PF07653">
    <property type="entry name" value="SH3_2"/>
    <property type="match status" value="1"/>
</dbReference>
<feature type="compositionally biased region" description="Low complexity" evidence="3">
    <location>
        <begin position="430"/>
        <end position="440"/>
    </location>
</feature>
<proteinExistence type="predicted"/>
<evidence type="ECO:0000313" key="5">
    <source>
        <dbReference type="EMBL" id="KAK1343444.1"/>
    </source>
</evidence>
<dbReference type="InterPro" id="IPR001452">
    <property type="entry name" value="SH3_domain"/>
</dbReference>
<protein>
    <recommendedName>
        <fullName evidence="4">SH3 domain-containing protein</fullName>
    </recommendedName>
</protein>
<accession>A0AA40I5N2</accession>
<dbReference type="AlphaFoldDB" id="A0AA40I5N2"/>
<keyword evidence="6" id="KW-1185">Reference proteome</keyword>
<evidence type="ECO:0000256" key="3">
    <source>
        <dbReference type="SAM" id="MobiDB-lite"/>
    </source>
</evidence>
<sequence>MASRDWPTVGALLIQGPRPVEDGEHMGGCFCIPRERSLSWGPGKETLSKDPAISSEFISSPEDKEKCFQLQNMIPDLTLSFSVKSRSRRCVNGPLQEAARRRLWALENEDQEVRALFKDLSARLVGIQSQQAQFLITFKTMEEIWKFSTYLSLGYVSACLEHLLFDHKYWLNCGLVEDTEVQVSVDDKHLETIFLALLTQEGHFFCRAMCAVAQPAENEGECLTLSESELISVKTADGGSEWEGMSLVTGQRGLVPVSALEPLPLPFHQWFLKNYPGSCGLPRKRDWTGSYQIGRGKCKAWKDYEREEKDELNLRQGESIEIVGFVVPGLRWFIGKSACSGEVGFVPTRNIDPDSYSPMSKSSAFFSDEERCSLGVLGSDGKAESTSFLHALAQTDITSVYRLSGFESIQNLPNDLSASRRPGLAEEHQASGSGRSSSSEDCSLEELLSAASDSYHLPEPDDLDDPELLMDLNSGQEEEEAETFAPILAFLDHQGYADHLKSLYDFSFSFLTSSFYSFSEEDELVVYLEASRKWAKRSHMTWAHARLCFLLGRLSVRKVKLSQARVYFEEAIHILNGAFEDLSLARPCWKRQGPCWPACPDRESSAKNELDVVAYVLRQGIASGSCPLEARACFLAIRLLLSLGRHEEVLPFAERLQLLSGHPPASGAWPLSGNVVPRVRKGCPFRFGRSTWPSRMPPSSSVFPPQAGMKFPPGLSALRQALAACEEQADRRTQRALCLILSRVYLQHRSPDGAIYYLSQALVLGQLLEEAFESSLCLAWAYLLASQAKKALDILYPLLHSLKETENAIQKGVVHNLLGLALQGEGWVNRAAKSYLRALNGAQEVGDVRNQAVTLANLGHLSLKSWAQQPARDYFLQAVRLYCQLQDSVETDMELVQVLLWLAQVLVCGCQLASGRLCYEMALLFGLRHRHLKSQLQVTKSLCHFYSSVSPNPEACITYHEHWLALAQQLRDREMEGQLLESLGQLYRNLNTARSLRRSLTCIKESLRIFIDLGEEDKAAEAWLGAGRLYYLMQEDELVELYLQAAIQKALKPEEPSLALKLYEEAGDVFFNGTRHRHRAVEYYRAGAVPLARRMKAVRTELRIFNKLTELQISLEGYDKALEFATLAARLSTVTGDQKQELVAFHRLATVYYSLHMYEMAEDCYLKTLSLCPAWLQSPKEALYYAKVYCRLGRLTFYQLKDAHDATEYLWLALAAAALLGDEELQDTIRSRLDSICQSPLWLSSPSGRSAERARWLSGGGLAL</sequence>
<dbReference type="SMART" id="SM00028">
    <property type="entry name" value="TPR"/>
    <property type="match status" value="4"/>
</dbReference>
<feature type="region of interest" description="Disordered" evidence="3">
    <location>
        <begin position="417"/>
        <end position="440"/>
    </location>
</feature>
<feature type="domain" description="SH3" evidence="4">
    <location>
        <begin position="293"/>
        <end position="356"/>
    </location>
</feature>
<dbReference type="SMART" id="SM00326">
    <property type="entry name" value="SH3"/>
    <property type="match status" value="2"/>
</dbReference>
<evidence type="ECO:0000256" key="2">
    <source>
        <dbReference type="PROSITE-ProRule" id="PRU00192"/>
    </source>
</evidence>
<organism evidence="5 6">
    <name type="scientific">Cnephaeus nilssonii</name>
    <name type="common">Northern bat</name>
    <name type="synonym">Eptesicus nilssonii</name>
    <dbReference type="NCBI Taxonomy" id="3371016"/>
    <lineage>
        <taxon>Eukaryota</taxon>
        <taxon>Metazoa</taxon>
        <taxon>Chordata</taxon>
        <taxon>Craniata</taxon>
        <taxon>Vertebrata</taxon>
        <taxon>Euteleostomi</taxon>
        <taxon>Mammalia</taxon>
        <taxon>Eutheria</taxon>
        <taxon>Laurasiatheria</taxon>
        <taxon>Chiroptera</taxon>
        <taxon>Yangochiroptera</taxon>
        <taxon>Vespertilionidae</taxon>
        <taxon>Cnephaeus</taxon>
    </lineage>
</organism>
<evidence type="ECO:0000259" key="4">
    <source>
        <dbReference type="PROSITE" id="PS50002"/>
    </source>
</evidence>
<dbReference type="GO" id="GO:1901184">
    <property type="term" value="P:regulation of ERBB signaling pathway"/>
    <property type="evidence" value="ECO:0007669"/>
    <property type="project" value="TreeGrafter"/>
</dbReference>
<gene>
    <name evidence="5" type="ORF">QTO34_016224</name>
</gene>
<dbReference type="PANTHER" id="PTHR22647:SF2">
    <property type="entry name" value="SH3 DOMAIN AND TETRATRICOPEPTIDE REPEAT-CONTAINING PROTEIN 2"/>
    <property type="match status" value="1"/>
</dbReference>
<reference evidence="5" key="1">
    <citation type="submission" date="2023-06" db="EMBL/GenBank/DDBJ databases">
        <title>Reference genome for the Northern bat (Eptesicus nilssonii), a most northern bat species.</title>
        <authorList>
            <person name="Laine V.N."/>
            <person name="Pulliainen A.T."/>
            <person name="Lilley T.M."/>
        </authorList>
    </citation>
    <scope>NUCLEOTIDE SEQUENCE</scope>
    <source>
        <strain evidence="5">BLF_Eptnil</strain>
        <tissue evidence="5">Kidney</tissue>
    </source>
</reference>
<name>A0AA40I5N2_CNENI</name>
<dbReference type="PROSITE" id="PS50002">
    <property type="entry name" value="SH3"/>
    <property type="match status" value="2"/>
</dbReference>
<evidence type="ECO:0000256" key="1">
    <source>
        <dbReference type="ARBA" id="ARBA00022443"/>
    </source>
</evidence>
<dbReference type="InterPro" id="IPR011990">
    <property type="entry name" value="TPR-like_helical_dom_sf"/>
</dbReference>
<dbReference type="Gene3D" id="1.25.40.10">
    <property type="entry name" value="Tetratricopeptide repeat domain"/>
    <property type="match status" value="2"/>
</dbReference>
<keyword evidence="1 2" id="KW-0728">SH3 domain</keyword>
<dbReference type="InterPro" id="IPR019734">
    <property type="entry name" value="TPR_rpt"/>
</dbReference>
<dbReference type="InterPro" id="IPR036028">
    <property type="entry name" value="SH3-like_dom_sf"/>
</dbReference>
<dbReference type="PANTHER" id="PTHR22647">
    <property type="entry name" value="SH3 DOMAIN AND TETRATRICOPEPTIDE REPEATS CONTAINING PROTEIN"/>
    <property type="match status" value="1"/>
</dbReference>
<dbReference type="Gene3D" id="2.30.30.40">
    <property type="entry name" value="SH3 Domains"/>
    <property type="match status" value="1"/>
</dbReference>
<dbReference type="SUPFAM" id="SSF50044">
    <property type="entry name" value="SH3-domain"/>
    <property type="match status" value="2"/>
</dbReference>
<evidence type="ECO:0000313" key="6">
    <source>
        <dbReference type="Proteomes" id="UP001177744"/>
    </source>
</evidence>
<dbReference type="Pfam" id="PF00018">
    <property type="entry name" value="SH3_1"/>
    <property type="match status" value="1"/>
</dbReference>
<dbReference type="InterPro" id="IPR042772">
    <property type="entry name" value="SH3TC1/SH3TC2"/>
</dbReference>
<dbReference type="EMBL" id="JAULJE010000005">
    <property type="protein sequence ID" value="KAK1343444.1"/>
    <property type="molecule type" value="Genomic_DNA"/>
</dbReference>